<evidence type="ECO:0000256" key="3">
    <source>
        <dbReference type="ARBA" id="ARBA00022691"/>
    </source>
</evidence>
<feature type="domain" description="O-methyltransferase C-terminal" evidence="4">
    <location>
        <begin position="109"/>
        <end position="317"/>
    </location>
</feature>
<evidence type="ECO:0000313" key="8">
    <source>
        <dbReference type="Proteomes" id="UP000009036"/>
    </source>
</evidence>
<reference evidence="7" key="2">
    <citation type="submission" date="2021-04" db="EMBL/GenBank/DDBJ databases">
        <authorList>
            <person name="Wen M.-L."/>
            <person name="Han X.-L."/>
            <person name="Xiong J."/>
        </authorList>
    </citation>
    <scope>NUCLEOTIDE SEQUENCE</scope>
    <source>
        <strain evidence="7">AGR0001</strain>
    </source>
</reference>
<dbReference type="RefSeq" id="WP_006602390.1">
    <property type="nucleotide sequence ID" value="NZ_CP072931.1"/>
</dbReference>
<dbReference type="HOGENOM" id="CLU_005533_4_0_11"/>
<name>J2K6A2_9ACTN</name>
<keyword evidence="1 6" id="KW-0489">Methyltransferase</keyword>
<dbReference type="KEGG" id="sauh:SU9_027540"/>
<evidence type="ECO:0000313" key="6">
    <source>
        <dbReference type="EMBL" id="EJJ08348.1"/>
    </source>
</evidence>
<keyword evidence="2 6" id="KW-0808">Transferase</keyword>
<evidence type="ECO:0000313" key="7">
    <source>
        <dbReference type="EMBL" id="QTZ94737.1"/>
    </source>
</evidence>
<dbReference type="Proteomes" id="UP000009036">
    <property type="component" value="Chromosome"/>
</dbReference>
<feature type="domain" description="O-methyltransferase dimerisation" evidence="5">
    <location>
        <begin position="13"/>
        <end position="87"/>
    </location>
</feature>
<dbReference type="InterPro" id="IPR029063">
    <property type="entry name" value="SAM-dependent_MTases_sf"/>
</dbReference>
<dbReference type="PANTHER" id="PTHR43712:SF2">
    <property type="entry name" value="O-METHYLTRANSFERASE CICE"/>
    <property type="match status" value="1"/>
</dbReference>
<dbReference type="SUPFAM" id="SSF53335">
    <property type="entry name" value="S-adenosyl-L-methionine-dependent methyltransferases"/>
    <property type="match status" value="1"/>
</dbReference>
<evidence type="ECO:0000259" key="4">
    <source>
        <dbReference type="Pfam" id="PF00891"/>
    </source>
</evidence>
<gene>
    <name evidence="7" type="ORF">SU9_027540</name>
    <name evidence="6" type="ORF">SU9_04041</name>
</gene>
<dbReference type="Gene3D" id="3.40.50.150">
    <property type="entry name" value="Vaccinia Virus protein VP39"/>
    <property type="match status" value="1"/>
</dbReference>
<dbReference type="Pfam" id="PF08100">
    <property type="entry name" value="Dimerisation"/>
    <property type="match status" value="1"/>
</dbReference>
<dbReference type="Gene3D" id="1.10.10.10">
    <property type="entry name" value="Winged helix-like DNA-binding domain superfamily/Winged helix DNA-binding domain"/>
    <property type="match status" value="1"/>
</dbReference>
<evidence type="ECO:0000259" key="5">
    <source>
        <dbReference type="Pfam" id="PF08100"/>
    </source>
</evidence>
<dbReference type="AlphaFoldDB" id="J2K6A2"/>
<protein>
    <submittedName>
        <fullName evidence="6 7">Methyltransferase</fullName>
    </submittedName>
</protein>
<evidence type="ECO:0000256" key="1">
    <source>
        <dbReference type="ARBA" id="ARBA00022603"/>
    </source>
</evidence>
<keyword evidence="3" id="KW-0949">S-adenosyl-L-methionine</keyword>
<dbReference type="EMBL" id="CP072931">
    <property type="protein sequence ID" value="QTZ94737.1"/>
    <property type="molecule type" value="Genomic_DNA"/>
</dbReference>
<dbReference type="InterPro" id="IPR036390">
    <property type="entry name" value="WH_DNA-bd_sf"/>
</dbReference>
<dbReference type="PATRIC" id="fig|1160718.3.peg.834"/>
<evidence type="ECO:0000256" key="2">
    <source>
        <dbReference type="ARBA" id="ARBA00022679"/>
    </source>
</evidence>
<sequence>MSEAFGAGSLLETAMSFQRAKLVLTGLELGLFELLAGGPATEGTIGERLGLHARGTGDFLAALAEAGVLAREGSRYRNGEAAARFLVRGEPGFLGGFLHVADEVMYPAWGHLATSLRTGEPQATTYSRPDMFAELYEDDAKRSAFVRMAEDASRPLIPALAEAFDWAARGTVLELGGCRGNVAAGLVAAHPHLDATVLDLPQLRPEFDAHMRTLGTTGKVRFHGADFFADGLPEAEVIMIGHCLVDWTDDQRRALIARVFPAVRPGGAFLIWDPMIVPGAESCLRNLVRSLNMQLMTPHGANYRVDELTGWLREAGFGEVRHDALGQDVTLVTALRPE</sequence>
<dbReference type="GO" id="GO:0032259">
    <property type="term" value="P:methylation"/>
    <property type="evidence" value="ECO:0007669"/>
    <property type="project" value="UniProtKB-KW"/>
</dbReference>
<dbReference type="GO" id="GO:0046983">
    <property type="term" value="F:protein dimerization activity"/>
    <property type="evidence" value="ECO:0007669"/>
    <property type="project" value="InterPro"/>
</dbReference>
<dbReference type="InterPro" id="IPR012967">
    <property type="entry name" value="COMT_dimerisation"/>
</dbReference>
<dbReference type="InterPro" id="IPR001077">
    <property type="entry name" value="COMT_C"/>
</dbReference>
<dbReference type="EMBL" id="AJGV01000032">
    <property type="protein sequence ID" value="EJJ08348.1"/>
    <property type="molecule type" value="Genomic_DNA"/>
</dbReference>
<organism evidence="6">
    <name type="scientific">Streptomyces auratus AGR0001</name>
    <dbReference type="NCBI Taxonomy" id="1160718"/>
    <lineage>
        <taxon>Bacteria</taxon>
        <taxon>Bacillati</taxon>
        <taxon>Actinomycetota</taxon>
        <taxon>Actinomycetes</taxon>
        <taxon>Kitasatosporales</taxon>
        <taxon>Streptomycetaceae</taxon>
        <taxon>Streptomyces</taxon>
    </lineage>
</organism>
<dbReference type="SUPFAM" id="SSF46785">
    <property type="entry name" value="Winged helix' DNA-binding domain"/>
    <property type="match status" value="1"/>
</dbReference>
<dbReference type="PROSITE" id="PS51683">
    <property type="entry name" value="SAM_OMT_II"/>
    <property type="match status" value="1"/>
</dbReference>
<dbReference type="InterPro" id="IPR036388">
    <property type="entry name" value="WH-like_DNA-bd_sf"/>
</dbReference>
<proteinExistence type="predicted"/>
<dbReference type="Pfam" id="PF00891">
    <property type="entry name" value="Methyltransf_2"/>
    <property type="match status" value="1"/>
</dbReference>
<dbReference type="PANTHER" id="PTHR43712">
    <property type="entry name" value="PUTATIVE (AFU_ORTHOLOGUE AFUA_4G14580)-RELATED"/>
    <property type="match status" value="1"/>
</dbReference>
<dbReference type="OrthoDB" id="582216at2"/>
<dbReference type="STRING" id="1160718.SU9_04041"/>
<reference evidence="6" key="1">
    <citation type="journal article" date="2012" name="J. Bacteriol.">
        <title>Genome Sequence of Streptomyces auratus Strain AGR0001, a Phoslactomycin-Producing Actinomycete.</title>
        <authorList>
            <person name="Han X."/>
            <person name="Li M."/>
            <person name="Ding Z."/>
            <person name="Zhao J."/>
            <person name="Ji K."/>
            <person name="Wen M."/>
            <person name="Lu T."/>
        </authorList>
    </citation>
    <scope>NUCLEOTIDE SEQUENCE [LARGE SCALE GENOMIC DNA]</scope>
    <source>
        <strain evidence="6">AGR0001</strain>
    </source>
</reference>
<accession>J2K6A2</accession>
<dbReference type="InterPro" id="IPR016461">
    <property type="entry name" value="COMT-like"/>
</dbReference>
<dbReference type="eggNOG" id="COG0500">
    <property type="taxonomic scope" value="Bacteria"/>
</dbReference>
<keyword evidence="8" id="KW-1185">Reference proteome</keyword>
<dbReference type="GO" id="GO:0008171">
    <property type="term" value="F:O-methyltransferase activity"/>
    <property type="evidence" value="ECO:0007669"/>
    <property type="project" value="InterPro"/>
</dbReference>